<dbReference type="InterPro" id="IPR046348">
    <property type="entry name" value="SIS_dom_sf"/>
</dbReference>
<dbReference type="PANTHER" id="PTHR10937:SF14">
    <property type="entry name" value="FRUCTOSELYSINE 6-PHOSPHATE DEGLYCASE"/>
    <property type="match status" value="1"/>
</dbReference>
<dbReference type="eggNOG" id="COG2222">
    <property type="taxonomic scope" value="Bacteria"/>
</dbReference>
<reference evidence="2 3" key="1">
    <citation type="submission" date="2007-04" db="EMBL/GenBank/DDBJ databases">
        <authorList>
            <person name="Fulton L."/>
            <person name="Clifton S."/>
            <person name="Fulton B."/>
            <person name="Xu J."/>
            <person name="Minx P."/>
            <person name="Pepin K.H."/>
            <person name="Johnson M."/>
            <person name="Thiruvilangam P."/>
            <person name="Bhonagiri V."/>
            <person name="Nash W.E."/>
            <person name="Mardis E.R."/>
            <person name="Wilson R.K."/>
        </authorList>
    </citation>
    <scope>NUCLEOTIDE SEQUENCE [LARGE SCALE GENOMIC DNA]</scope>
    <source>
        <strain evidence="2 3">ATCC 29149</strain>
    </source>
</reference>
<dbReference type="GO" id="GO:0097367">
    <property type="term" value="F:carbohydrate derivative binding"/>
    <property type="evidence" value="ECO:0007669"/>
    <property type="project" value="InterPro"/>
</dbReference>
<evidence type="ECO:0000313" key="3">
    <source>
        <dbReference type="Proteomes" id="UP000004410"/>
    </source>
</evidence>
<dbReference type="AlphaFoldDB" id="A7B0Z6"/>
<dbReference type="Gene3D" id="3.40.50.10490">
    <property type="entry name" value="Glucose-6-phosphate isomerase like protein, domain 1"/>
    <property type="match status" value="2"/>
</dbReference>
<feature type="domain" description="SIS" evidence="1">
    <location>
        <begin position="59"/>
        <end position="190"/>
    </location>
</feature>
<dbReference type="InterPro" id="IPR024713">
    <property type="entry name" value="Fructosamine_deglycase_FrlB"/>
</dbReference>
<protein>
    <submittedName>
        <fullName evidence="2">SIS domain protein</fullName>
    </submittedName>
</protein>
<dbReference type="InterPro" id="IPR001347">
    <property type="entry name" value="SIS_dom"/>
</dbReference>
<evidence type="ECO:0000313" key="2">
    <source>
        <dbReference type="EMBL" id="EDN78485.1"/>
    </source>
</evidence>
<dbReference type="GO" id="GO:0006002">
    <property type="term" value="P:fructose 6-phosphate metabolic process"/>
    <property type="evidence" value="ECO:0007669"/>
    <property type="project" value="TreeGrafter"/>
</dbReference>
<dbReference type="Pfam" id="PF01380">
    <property type="entry name" value="SIS"/>
    <property type="match status" value="1"/>
</dbReference>
<proteinExistence type="predicted"/>
<dbReference type="PANTHER" id="PTHR10937">
    <property type="entry name" value="GLUCOSAMINE--FRUCTOSE-6-PHOSPHATE AMINOTRANSFERASE, ISOMERIZING"/>
    <property type="match status" value="1"/>
</dbReference>
<dbReference type="GO" id="GO:0006047">
    <property type="term" value="P:UDP-N-acetylglucosamine metabolic process"/>
    <property type="evidence" value="ECO:0007669"/>
    <property type="project" value="TreeGrafter"/>
</dbReference>
<dbReference type="GO" id="GO:0004360">
    <property type="term" value="F:glutamine-fructose-6-phosphate transaminase (isomerizing) activity"/>
    <property type="evidence" value="ECO:0007669"/>
    <property type="project" value="TreeGrafter"/>
</dbReference>
<gene>
    <name evidence="2" type="ORF">RUMGNA_01222</name>
</gene>
<organism evidence="2 3">
    <name type="scientific">Mediterraneibacter gnavus (strain ATCC 29149 / DSM 114966 / JCM 6515 / VPI C7-9)</name>
    <name type="common">Ruminococcus gnavus</name>
    <dbReference type="NCBI Taxonomy" id="411470"/>
    <lineage>
        <taxon>Bacteria</taxon>
        <taxon>Bacillati</taxon>
        <taxon>Bacillota</taxon>
        <taxon>Clostridia</taxon>
        <taxon>Lachnospirales</taxon>
        <taxon>Lachnospiraceae</taxon>
        <taxon>Mediterraneibacter</taxon>
    </lineage>
</organism>
<dbReference type="PIRSF" id="PIRSF009290">
    <property type="entry name" value="FrlB"/>
    <property type="match status" value="1"/>
</dbReference>
<dbReference type="EMBL" id="AAYG02000010">
    <property type="protein sequence ID" value="EDN78485.1"/>
    <property type="molecule type" value="Genomic_DNA"/>
</dbReference>
<dbReference type="Proteomes" id="UP000004410">
    <property type="component" value="Unassembled WGS sequence"/>
</dbReference>
<name>A7B0Z6_MEDG7</name>
<dbReference type="InterPro" id="IPR035488">
    <property type="entry name" value="FrlB_SIS"/>
</dbReference>
<sequence>MVIGRTMSAMKRQYGGNSMKYEAKAWKESEGACLRNFNEQAQIESVNGALALRSQIENVIDQIWEEGFDGIYFIGIGGTYASGMQVEVYMRGRSKLPVYVENAAEFLTTGNKRFTDKSVVIYSSVSGNTKEMVELVDRVHEIGARVFAFIDTPGTILTQPDKREHLIVYPMNEQLKFYMVANYLMYKNGEFEEYDRYNKEMESYLAEALVQVEKDSDEWAYEYAKNKVDFWKKHPDLPHYFIGSGNQYGATYSYAMCYWEEQMWIRTKSISCQEFFHGMQEIIVDDTPVTLFMGEDEQRPLAERVARFLPKVNANYTIIDTKEQELKGISPEFRGSISHLVMHGVNNRVDAYMELFLRHPLSIRRYYRQFEY</sequence>
<comment type="caution">
    <text evidence="2">The sequence shown here is derived from an EMBL/GenBank/DDBJ whole genome shotgun (WGS) entry which is preliminary data.</text>
</comment>
<dbReference type="PROSITE" id="PS51464">
    <property type="entry name" value="SIS"/>
    <property type="match status" value="1"/>
</dbReference>
<accession>A7B0Z6</accession>
<dbReference type="PaxDb" id="411470-RUMGNA_01222"/>
<dbReference type="GO" id="GO:0006487">
    <property type="term" value="P:protein N-linked glycosylation"/>
    <property type="evidence" value="ECO:0007669"/>
    <property type="project" value="TreeGrafter"/>
</dbReference>
<evidence type="ECO:0000259" key="1">
    <source>
        <dbReference type="PROSITE" id="PS51464"/>
    </source>
</evidence>
<dbReference type="CDD" id="cd05710">
    <property type="entry name" value="SIS_1"/>
    <property type="match status" value="1"/>
</dbReference>
<dbReference type="SUPFAM" id="SSF53697">
    <property type="entry name" value="SIS domain"/>
    <property type="match status" value="1"/>
</dbReference>
<reference evidence="2 3" key="2">
    <citation type="submission" date="2007-06" db="EMBL/GenBank/DDBJ databases">
        <title>Draft genome sequence of Ruminococcus gnavus (ATCC 29149).</title>
        <authorList>
            <person name="Sudarsanam P."/>
            <person name="Ley R."/>
            <person name="Guruge J."/>
            <person name="Turnbaugh P.J."/>
            <person name="Mahowald M."/>
            <person name="Liep D."/>
            <person name="Gordon J."/>
        </authorList>
    </citation>
    <scope>NUCLEOTIDE SEQUENCE [LARGE SCALE GENOMIC DNA]</scope>
    <source>
        <strain evidence="2 3">ATCC 29149</strain>
    </source>
</reference>